<dbReference type="InterPro" id="IPR020845">
    <property type="entry name" value="AMP-binding_CS"/>
</dbReference>
<dbReference type="RefSeq" id="WP_129185538.1">
    <property type="nucleotide sequence ID" value="NZ_JAGIOG010000001.1"/>
</dbReference>
<dbReference type="PANTHER" id="PTHR43201:SF5">
    <property type="entry name" value="MEDIUM-CHAIN ACYL-COA LIGASE ACSF2, MITOCHONDRIAL"/>
    <property type="match status" value="1"/>
</dbReference>
<dbReference type="SUPFAM" id="SSF56801">
    <property type="entry name" value="Acetyl-CoA synthetase-like"/>
    <property type="match status" value="1"/>
</dbReference>
<dbReference type="GO" id="GO:0031956">
    <property type="term" value="F:medium-chain fatty acid-CoA ligase activity"/>
    <property type="evidence" value="ECO:0007669"/>
    <property type="project" value="TreeGrafter"/>
</dbReference>
<dbReference type="Gene3D" id="3.40.50.12780">
    <property type="entry name" value="N-terminal domain of ligase-like"/>
    <property type="match status" value="1"/>
</dbReference>
<evidence type="ECO:0000256" key="1">
    <source>
        <dbReference type="ARBA" id="ARBA00006432"/>
    </source>
</evidence>
<protein>
    <submittedName>
        <fullName evidence="5">Long-chain fatty acid--CoA ligase</fullName>
    </submittedName>
</protein>
<proteinExistence type="inferred from homology"/>
<comment type="caution">
    <text evidence="5">The sequence shown here is derived from an EMBL/GenBank/DDBJ whole genome shotgun (WGS) entry which is preliminary data.</text>
</comment>
<dbReference type="Pfam" id="PF00501">
    <property type="entry name" value="AMP-binding"/>
    <property type="match status" value="1"/>
</dbReference>
<evidence type="ECO:0000256" key="2">
    <source>
        <dbReference type="ARBA" id="ARBA00022598"/>
    </source>
</evidence>
<dbReference type="Gene3D" id="3.30.300.30">
    <property type="match status" value="1"/>
</dbReference>
<dbReference type="PROSITE" id="PS00455">
    <property type="entry name" value="AMP_BINDING"/>
    <property type="match status" value="1"/>
</dbReference>
<evidence type="ECO:0000313" key="5">
    <source>
        <dbReference type="EMBL" id="KAA1374798.1"/>
    </source>
</evidence>
<evidence type="ECO:0000313" key="6">
    <source>
        <dbReference type="Proteomes" id="UP001515100"/>
    </source>
</evidence>
<keyword evidence="6" id="KW-1185">Reference proteome</keyword>
<dbReference type="AlphaFoldDB" id="A0A641AJB9"/>
<feature type="domain" description="AMP-binding enzyme C-terminal" evidence="4">
    <location>
        <begin position="421"/>
        <end position="496"/>
    </location>
</feature>
<reference evidence="5" key="1">
    <citation type="submission" date="2019-09" db="EMBL/GenBank/DDBJ databases">
        <authorList>
            <person name="Li J."/>
        </authorList>
    </citation>
    <scope>NUCLEOTIDE SEQUENCE [LARGE SCALE GENOMIC DNA]</scope>
    <source>
        <strain evidence="5">NRBC 14897</strain>
    </source>
</reference>
<dbReference type="InterPro" id="IPR042099">
    <property type="entry name" value="ANL_N_sf"/>
</dbReference>
<keyword evidence="2 5" id="KW-0436">Ligase</keyword>
<evidence type="ECO:0000259" key="4">
    <source>
        <dbReference type="Pfam" id="PF13193"/>
    </source>
</evidence>
<dbReference type="EMBL" id="SDPP02000004">
    <property type="protein sequence ID" value="KAA1374798.1"/>
    <property type="molecule type" value="Genomic_DNA"/>
</dbReference>
<dbReference type="PANTHER" id="PTHR43201">
    <property type="entry name" value="ACYL-COA SYNTHETASE"/>
    <property type="match status" value="1"/>
</dbReference>
<dbReference type="InterPro" id="IPR045851">
    <property type="entry name" value="AMP-bd_C_sf"/>
</dbReference>
<accession>A0A641AJB9</accession>
<dbReference type="Pfam" id="PF13193">
    <property type="entry name" value="AMP-binding_C"/>
    <property type="match status" value="1"/>
</dbReference>
<dbReference type="InterPro" id="IPR025110">
    <property type="entry name" value="AMP-bd_C"/>
</dbReference>
<evidence type="ECO:0000259" key="3">
    <source>
        <dbReference type="Pfam" id="PF00501"/>
    </source>
</evidence>
<name>A0A641AJB9_9ACTN</name>
<dbReference type="InterPro" id="IPR000873">
    <property type="entry name" value="AMP-dep_synth/lig_dom"/>
</dbReference>
<dbReference type="GO" id="GO:0006631">
    <property type="term" value="P:fatty acid metabolic process"/>
    <property type="evidence" value="ECO:0007669"/>
    <property type="project" value="TreeGrafter"/>
</dbReference>
<gene>
    <name evidence="5" type="ORF">ESP62_015550</name>
</gene>
<feature type="domain" description="AMP-dependent synthetase/ligase" evidence="3">
    <location>
        <begin position="7"/>
        <end position="370"/>
    </location>
</feature>
<dbReference type="FunFam" id="3.30.300.30:FF:000008">
    <property type="entry name" value="2,3-dihydroxybenzoate-AMP ligase"/>
    <property type="match status" value="1"/>
</dbReference>
<organism evidence="5 6">
    <name type="scientific">Aeromicrobium fastidiosum</name>
    <dbReference type="NCBI Taxonomy" id="52699"/>
    <lineage>
        <taxon>Bacteria</taxon>
        <taxon>Bacillati</taxon>
        <taxon>Actinomycetota</taxon>
        <taxon>Actinomycetes</taxon>
        <taxon>Propionibacteriales</taxon>
        <taxon>Nocardioidaceae</taxon>
        <taxon>Aeromicrobium</taxon>
    </lineage>
</organism>
<dbReference type="Proteomes" id="UP001515100">
    <property type="component" value="Unassembled WGS sequence"/>
</dbReference>
<dbReference type="OrthoDB" id="9803968at2"/>
<comment type="similarity">
    <text evidence="1">Belongs to the ATP-dependent AMP-binding enzyme family.</text>
</comment>
<sequence>MSVSWIEQHALRQPHNEALIDLETGHVLTYGELWARVRSIAYALQSSHDVVQGDRVAVLSRNDTRFFETMYACALLGAIVVPLNWRLTPSELGQIARDADPAVLIAESWACDAAAEIAADARASLALLGWSSERAGGDDFERLASADVPQDWTAPQVDEDEVWTIIYTSGTTGTPKGVQASHRNVLASIVGIVIAHGVGPDSRCLTVLPTFHVAGLNVFANPVLLMGGTVLVARTFDPAQALRLLRDELPAVTHFGGVPANYQFIEQLPNFTERPLRPFVGAIGGSPVPESLLASWRAHGAALSTVFGITEAGACVASVPSSVEDAGAGVVGIPVLHARCRIRGERGETLEAGQVGQLEVAGDVVTAGYWRNAEATAEACTADGWLRTGDAGSIDADGRVRLVDRWKDMYISGGENVYPAEVENVLAAHPGVAQVAVVGVPDATWGEVGIAYVMAAAGAACSTGELIGWCNERLARYKVPHTVVLVADLPRNATGKTLKGELRARAAQYVTP</sequence>